<dbReference type="Proteomes" id="UP001209540">
    <property type="component" value="Unassembled WGS sequence"/>
</dbReference>
<keyword evidence="9" id="KW-1185">Reference proteome</keyword>
<dbReference type="EMBL" id="JAIXMP010000053">
    <property type="protein sequence ID" value="KAI9245243.1"/>
    <property type="molecule type" value="Genomic_DNA"/>
</dbReference>
<dbReference type="InterPro" id="IPR017455">
    <property type="entry name" value="Znf_FYVE-rel"/>
</dbReference>
<dbReference type="InterPro" id="IPR013083">
    <property type="entry name" value="Znf_RING/FYVE/PHD"/>
</dbReference>
<dbReference type="PANTHER" id="PTHR23164">
    <property type="entry name" value="EARLY ENDOSOME ANTIGEN 1"/>
    <property type="match status" value="1"/>
</dbReference>
<dbReference type="InterPro" id="IPR000306">
    <property type="entry name" value="Znf_FYVE"/>
</dbReference>
<feature type="compositionally biased region" description="Basic residues" evidence="6">
    <location>
        <begin position="468"/>
        <end position="477"/>
    </location>
</feature>
<dbReference type="PROSITE" id="PS50178">
    <property type="entry name" value="ZF_FYVE"/>
    <property type="match status" value="1"/>
</dbReference>
<evidence type="ECO:0000256" key="6">
    <source>
        <dbReference type="SAM" id="MobiDB-lite"/>
    </source>
</evidence>
<feature type="region of interest" description="Disordered" evidence="6">
    <location>
        <begin position="421"/>
        <end position="478"/>
    </location>
</feature>
<dbReference type="GO" id="GO:0008270">
    <property type="term" value="F:zinc ion binding"/>
    <property type="evidence" value="ECO:0007669"/>
    <property type="project" value="UniProtKB-KW"/>
</dbReference>
<feature type="region of interest" description="Disordered" evidence="6">
    <location>
        <begin position="49"/>
        <end position="161"/>
    </location>
</feature>
<reference evidence="8" key="2">
    <citation type="submission" date="2023-02" db="EMBL/GenBank/DDBJ databases">
        <authorList>
            <consortium name="DOE Joint Genome Institute"/>
            <person name="Mondo S.J."/>
            <person name="Chang Y."/>
            <person name="Wang Y."/>
            <person name="Ahrendt S."/>
            <person name="Andreopoulos W."/>
            <person name="Barry K."/>
            <person name="Beard J."/>
            <person name="Benny G.L."/>
            <person name="Blankenship S."/>
            <person name="Bonito G."/>
            <person name="Cuomo C."/>
            <person name="Desiro A."/>
            <person name="Gervers K.A."/>
            <person name="Hundley H."/>
            <person name="Kuo A."/>
            <person name="LaButti K."/>
            <person name="Lang B.F."/>
            <person name="Lipzen A."/>
            <person name="O'Donnell K."/>
            <person name="Pangilinan J."/>
            <person name="Reynolds N."/>
            <person name="Sandor L."/>
            <person name="Smith M.W."/>
            <person name="Tsang A."/>
            <person name="Grigoriev I.V."/>
            <person name="Stajich J.E."/>
            <person name="Spatafora J.W."/>
        </authorList>
    </citation>
    <scope>NUCLEOTIDE SEQUENCE</scope>
    <source>
        <strain evidence="8">RSA 2281</strain>
    </source>
</reference>
<feature type="region of interest" description="Disordered" evidence="6">
    <location>
        <begin position="173"/>
        <end position="194"/>
    </location>
</feature>
<feature type="region of interest" description="Disordered" evidence="6">
    <location>
        <begin position="1"/>
        <end position="20"/>
    </location>
</feature>
<dbReference type="SMART" id="SM00064">
    <property type="entry name" value="FYVE"/>
    <property type="match status" value="1"/>
</dbReference>
<proteinExistence type="predicted"/>
<feature type="compositionally biased region" description="Low complexity" evidence="6">
    <location>
        <begin position="109"/>
        <end position="137"/>
    </location>
</feature>
<evidence type="ECO:0000256" key="1">
    <source>
        <dbReference type="ARBA" id="ARBA00022723"/>
    </source>
</evidence>
<feature type="compositionally biased region" description="Polar residues" evidence="6">
    <location>
        <begin position="308"/>
        <end position="318"/>
    </location>
</feature>
<keyword evidence="3" id="KW-0862">Zinc</keyword>
<sequence>MHRLSVQESPQPVTLDSNDSTFIADPSMDFKILADLTRNSPAIFVSEASDKTDQITSTNSSSRTSRSSNKEDASTCITGLPPNNKIVQQQQQHQPSPPSFHPPTRYFDSSFTAGSSSSTSSPITPTSTSTAPFPISTIHSLPPPFPEDYNNHHNETQQQDDDELMRSMHTRSFSSLLSTDAEPSSSMSTGGFAPMSNNSRFIRAIRMAKKRRGSIGEGTLRRQKAISVPVEPRLTKSSIQTQQRYSSITTRLQEHIVDKEQHRMWDPHIDAFEILRAKITGITRTMQEFHVQELFQDELSERRERRVSTSIDPQNKKTSLLGHRRIRSHGSVEFMLHDKQSNTTTMGKKQEKEGKGEEEEEDSDALNSPPPPPPAPTTADTTILQKRHHGDEDDDEGNEKQEIRRDIWSHLRTDDDFQQDMLLNSSNSHHPHHREYNDYENEEEDEIEDEGNDTLDHTGHYHPSLSHSHLHHHHHHGLIPPTSPNLTALFLTTNSLINSRLDELSETASIASSCDLNNSSSAEWRSQFLELVSSCITQSEGLESLSTELLGTERRVRELLVADQNVHEQYHEREKVYEERIRECEEVAKQQLLMIDTLEELTADLEMKMEQQLKQYQEEQELLQELEEGQNNSSSIAESIMHEDWDFRRAIADIIGIESKDDLVHKMRWEVGMLIGGGVGTGHVIHTFEGRLRGIEMMIAGTGTTTVDEYSPIRKTITTPVPIQENSNYISHTIRHTQFHHHHYLLHLLPEDRKTRFRLIPRAHWVPDQLADHCQFERSDNRRCPQKFNFFQRRHHCRRCGKIICQRHSSNRLPLFTSATSSAQWSRVCDQCFCNLIVITTQNNNE</sequence>
<name>A0AAD5P7H1_9FUNG</name>
<evidence type="ECO:0000256" key="4">
    <source>
        <dbReference type="PROSITE-ProRule" id="PRU00091"/>
    </source>
</evidence>
<evidence type="ECO:0000313" key="8">
    <source>
        <dbReference type="EMBL" id="KAI9245243.1"/>
    </source>
</evidence>
<evidence type="ECO:0000256" key="2">
    <source>
        <dbReference type="ARBA" id="ARBA00022771"/>
    </source>
</evidence>
<evidence type="ECO:0000256" key="3">
    <source>
        <dbReference type="ARBA" id="ARBA00022833"/>
    </source>
</evidence>
<dbReference type="CDD" id="cd15760">
    <property type="entry name" value="FYVE_scVPS27p_like"/>
    <property type="match status" value="1"/>
</dbReference>
<comment type="caution">
    <text evidence="8">The sequence shown here is derived from an EMBL/GenBank/DDBJ whole genome shotgun (WGS) entry which is preliminary data.</text>
</comment>
<reference evidence="8" key="1">
    <citation type="journal article" date="2022" name="IScience">
        <title>Evolution of zygomycete secretomes and the origins of terrestrial fungal ecologies.</title>
        <authorList>
            <person name="Chang Y."/>
            <person name="Wang Y."/>
            <person name="Mondo S."/>
            <person name="Ahrendt S."/>
            <person name="Andreopoulos W."/>
            <person name="Barry K."/>
            <person name="Beard J."/>
            <person name="Benny G.L."/>
            <person name="Blankenship S."/>
            <person name="Bonito G."/>
            <person name="Cuomo C."/>
            <person name="Desiro A."/>
            <person name="Gervers K.A."/>
            <person name="Hundley H."/>
            <person name="Kuo A."/>
            <person name="LaButti K."/>
            <person name="Lang B.F."/>
            <person name="Lipzen A."/>
            <person name="O'Donnell K."/>
            <person name="Pangilinan J."/>
            <person name="Reynolds N."/>
            <person name="Sandor L."/>
            <person name="Smith M.E."/>
            <person name="Tsang A."/>
            <person name="Grigoriev I.V."/>
            <person name="Stajich J.E."/>
            <person name="Spatafora J.W."/>
        </authorList>
    </citation>
    <scope>NUCLEOTIDE SEQUENCE</scope>
    <source>
        <strain evidence="8">RSA 2281</strain>
    </source>
</reference>
<keyword evidence="2 4" id="KW-0863">Zinc-finger</keyword>
<keyword evidence="1" id="KW-0479">Metal-binding</keyword>
<protein>
    <recommendedName>
        <fullName evidence="7">FYVE-type domain-containing protein</fullName>
    </recommendedName>
</protein>
<feature type="compositionally biased region" description="Low complexity" evidence="6">
    <location>
        <begin position="56"/>
        <end position="67"/>
    </location>
</feature>
<feature type="domain" description="FYVE-type" evidence="7">
    <location>
        <begin position="784"/>
        <end position="837"/>
    </location>
</feature>
<organism evidence="8 9">
    <name type="scientific">Phascolomyces articulosus</name>
    <dbReference type="NCBI Taxonomy" id="60185"/>
    <lineage>
        <taxon>Eukaryota</taxon>
        <taxon>Fungi</taxon>
        <taxon>Fungi incertae sedis</taxon>
        <taxon>Mucoromycota</taxon>
        <taxon>Mucoromycotina</taxon>
        <taxon>Mucoromycetes</taxon>
        <taxon>Mucorales</taxon>
        <taxon>Lichtheimiaceae</taxon>
        <taxon>Phascolomyces</taxon>
    </lineage>
</organism>
<dbReference type="PANTHER" id="PTHR23164:SF30">
    <property type="entry name" value="EARLY ENDOSOME ANTIGEN 1"/>
    <property type="match status" value="1"/>
</dbReference>
<evidence type="ECO:0000256" key="5">
    <source>
        <dbReference type="SAM" id="Coils"/>
    </source>
</evidence>
<feature type="coiled-coil region" evidence="5">
    <location>
        <begin position="595"/>
        <end position="629"/>
    </location>
</feature>
<dbReference type="Gene3D" id="3.30.40.10">
    <property type="entry name" value="Zinc/RING finger domain, C3HC4 (zinc finger)"/>
    <property type="match status" value="1"/>
</dbReference>
<dbReference type="SUPFAM" id="SSF57903">
    <property type="entry name" value="FYVE/PHD zinc finger"/>
    <property type="match status" value="1"/>
</dbReference>
<keyword evidence="5" id="KW-0175">Coiled coil</keyword>
<dbReference type="AlphaFoldDB" id="A0AAD5P7H1"/>
<feature type="compositionally biased region" description="Acidic residues" evidence="6">
    <location>
        <begin position="438"/>
        <end position="453"/>
    </location>
</feature>
<gene>
    <name evidence="8" type="ORF">BDA99DRAFT_543756</name>
</gene>
<feature type="region of interest" description="Disordered" evidence="6">
    <location>
        <begin position="300"/>
        <end position="400"/>
    </location>
</feature>
<dbReference type="Pfam" id="PF01363">
    <property type="entry name" value="FYVE"/>
    <property type="match status" value="1"/>
</dbReference>
<dbReference type="InterPro" id="IPR011011">
    <property type="entry name" value="Znf_FYVE_PHD"/>
</dbReference>
<evidence type="ECO:0000313" key="9">
    <source>
        <dbReference type="Proteomes" id="UP001209540"/>
    </source>
</evidence>
<accession>A0AAD5P7H1</accession>
<evidence type="ECO:0000259" key="7">
    <source>
        <dbReference type="PROSITE" id="PS50178"/>
    </source>
</evidence>